<dbReference type="FunCoup" id="B4N9T7">
    <property type="interactions" value="191"/>
</dbReference>
<sequence length="391" mass="43698">MPQVLWWLFLGSALVSVINSSVLLRVPLAWQDRNTTKFTEAFNSFITGDQSLYPRSLHLLLTNRRNIEYYGNIALGTPPQQFRVIFDTGSANTWIPSSNCPRTNVACQRHRRYNASSSTSHVLDGRNFSLSYGSGTVTGYLSKDTLHIAGVEVANISFGQALLQHQSVFSSVTFDGIVGLGMSRIAWPGTTPFVQRLCELKLVDQCLFSVYMRRNPLNSTRKYGGEIVFGGIDEYQFDGSLHYAPITPSGYWKLRITKVLVGQNEKVDGPVNGILDTGTSLILVPEYSFDRLHLALGAKVHGGHYILSCQLETLPNIRLIIEGAEFVITPRDYIIEVDDKTVSNSSFCVSVFVPIVMNFWVLGDIFLSRYYTVYDLDKKRIGLAKATPELN</sequence>
<feature type="signal peptide" evidence="9">
    <location>
        <begin position="1"/>
        <end position="20"/>
    </location>
</feature>
<keyword evidence="2 7" id="KW-0645">Protease</keyword>
<keyword evidence="9" id="KW-0732">Signal</keyword>
<dbReference type="SMR" id="B4N9T7"/>
<dbReference type="InParanoid" id="B4N9T7"/>
<dbReference type="PROSITE" id="PS00141">
    <property type="entry name" value="ASP_PROTEASE"/>
    <property type="match status" value="2"/>
</dbReference>
<evidence type="ECO:0000256" key="8">
    <source>
        <dbReference type="SAM" id="Phobius"/>
    </source>
</evidence>
<evidence type="ECO:0000256" key="9">
    <source>
        <dbReference type="SAM" id="SignalP"/>
    </source>
</evidence>
<dbReference type="STRING" id="7260.B4N9T7"/>
<dbReference type="InterPro" id="IPR021109">
    <property type="entry name" value="Peptidase_aspartic_dom_sf"/>
</dbReference>
<dbReference type="PhylomeDB" id="B4N9T7"/>
<dbReference type="InterPro" id="IPR001461">
    <property type="entry name" value="Aspartic_peptidase_A1"/>
</dbReference>
<dbReference type="Gene3D" id="2.40.70.10">
    <property type="entry name" value="Acid Proteases"/>
    <property type="match status" value="2"/>
</dbReference>
<feature type="active site" evidence="5">
    <location>
        <position position="276"/>
    </location>
</feature>
<keyword evidence="3 7" id="KW-0064">Aspartyl protease</keyword>
<dbReference type="SUPFAM" id="SSF50630">
    <property type="entry name" value="Acid proteases"/>
    <property type="match status" value="1"/>
</dbReference>
<evidence type="ECO:0000256" key="2">
    <source>
        <dbReference type="ARBA" id="ARBA00022670"/>
    </source>
</evidence>
<dbReference type="OrthoDB" id="15189at2759"/>
<evidence type="ECO:0000256" key="3">
    <source>
        <dbReference type="ARBA" id="ARBA00022750"/>
    </source>
</evidence>
<feature type="chain" id="PRO_5002819472" description="Peptidase A1 domain-containing protein" evidence="9">
    <location>
        <begin position="21"/>
        <end position="391"/>
    </location>
</feature>
<proteinExistence type="inferred from homology"/>
<protein>
    <recommendedName>
        <fullName evidence="10">Peptidase A1 domain-containing protein</fullName>
    </recommendedName>
</protein>
<keyword evidence="6" id="KW-1015">Disulfide bond</keyword>
<dbReference type="AlphaFoldDB" id="B4N9T7"/>
<dbReference type="MEROPS" id="A01.A66"/>
<dbReference type="PANTHER" id="PTHR47966:SF51">
    <property type="entry name" value="BETA-SITE APP-CLEAVING ENZYME, ISOFORM A-RELATED"/>
    <property type="match status" value="1"/>
</dbReference>
<evidence type="ECO:0000259" key="10">
    <source>
        <dbReference type="PROSITE" id="PS51767"/>
    </source>
</evidence>
<dbReference type="Proteomes" id="UP000007798">
    <property type="component" value="Unassembled WGS sequence"/>
</dbReference>
<keyword evidence="12" id="KW-1185">Reference proteome</keyword>
<dbReference type="OMA" id="ELFCQQH"/>
<dbReference type="InterPro" id="IPR033121">
    <property type="entry name" value="PEPTIDASE_A1"/>
</dbReference>
<dbReference type="eggNOG" id="KOG1339">
    <property type="taxonomic scope" value="Eukaryota"/>
</dbReference>
<dbReference type="EMBL" id="CH964232">
    <property type="protein sequence ID" value="EDW80652.1"/>
    <property type="molecule type" value="Genomic_DNA"/>
</dbReference>
<feature type="active site" evidence="5">
    <location>
        <position position="87"/>
    </location>
</feature>
<evidence type="ECO:0000313" key="12">
    <source>
        <dbReference type="Proteomes" id="UP000007798"/>
    </source>
</evidence>
<evidence type="ECO:0000256" key="7">
    <source>
        <dbReference type="RuleBase" id="RU000454"/>
    </source>
</evidence>
<dbReference type="GO" id="GO:0006508">
    <property type="term" value="P:proteolysis"/>
    <property type="evidence" value="ECO:0007669"/>
    <property type="project" value="UniProtKB-KW"/>
</dbReference>
<dbReference type="HOGENOM" id="CLU_013253_3_2_1"/>
<dbReference type="KEGG" id="dwi:6647432"/>
<feature type="domain" description="Peptidase A1" evidence="10">
    <location>
        <begin position="69"/>
        <end position="384"/>
    </location>
</feature>
<keyword evidence="8" id="KW-0472">Membrane</keyword>
<gene>
    <name evidence="11" type="primary">Dwil\GK11644</name>
    <name evidence="11" type="ORF">Dwil_GK11644</name>
</gene>
<dbReference type="PROSITE" id="PS51767">
    <property type="entry name" value="PEPTIDASE_A1"/>
    <property type="match status" value="1"/>
</dbReference>
<feature type="disulfide bond" evidence="6">
    <location>
        <begin position="100"/>
        <end position="107"/>
    </location>
</feature>
<organism evidence="11 12">
    <name type="scientific">Drosophila willistoni</name>
    <name type="common">Fruit fly</name>
    <dbReference type="NCBI Taxonomy" id="7260"/>
    <lineage>
        <taxon>Eukaryota</taxon>
        <taxon>Metazoa</taxon>
        <taxon>Ecdysozoa</taxon>
        <taxon>Arthropoda</taxon>
        <taxon>Hexapoda</taxon>
        <taxon>Insecta</taxon>
        <taxon>Pterygota</taxon>
        <taxon>Neoptera</taxon>
        <taxon>Endopterygota</taxon>
        <taxon>Diptera</taxon>
        <taxon>Brachycera</taxon>
        <taxon>Muscomorpha</taxon>
        <taxon>Ephydroidea</taxon>
        <taxon>Drosophilidae</taxon>
        <taxon>Drosophila</taxon>
        <taxon>Sophophora</taxon>
    </lineage>
</organism>
<keyword evidence="4 7" id="KW-0378">Hydrolase</keyword>
<dbReference type="GO" id="GO:0004190">
    <property type="term" value="F:aspartic-type endopeptidase activity"/>
    <property type="evidence" value="ECO:0007669"/>
    <property type="project" value="UniProtKB-KW"/>
</dbReference>
<dbReference type="Pfam" id="PF00026">
    <property type="entry name" value="Asp"/>
    <property type="match status" value="1"/>
</dbReference>
<dbReference type="PANTHER" id="PTHR47966">
    <property type="entry name" value="BETA-SITE APP-CLEAVING ENZYME, ISOFORM A-RELATED"/>
    <property type="match status" value="1"/>
</dbReference>
<evidence type="ECO:0000256" key="6">
    <source>
        <dbReference type="PIRSR" id="PIRSR601461-2"/>
    </source>
</evidence>
<dbReference type="PRINTS" id="PR00792">
    <property type="entry name" value="PEPSIN"/>
</dbReference>
<evidence type="ECO:0000256" key="4">
    <source>
        <dbReference type="ARBA" id="ARBA00022801"/>
    </source>
</evidence>
<feature type="transmembrane region" description="Helical" evidence="8">
    <location>
        <begin position="351"/>
        <end position="371"/>
    </location>
</feature>
<reference evidence="11 12" key="1">
    <citation type="journal article" date="2007" name="Nature">
        <title>Evolution of genes and genomes on the Drosophila phylogeny.</title>
        <authorList>
            <consortium name="Drosophila 12 Genomes Consortium"/>
            <person name="Clark A.G."/>
            <person name="Eisen M.B."/>
            <person name="Smith D.R."/>
            <person name="Bergman C.M."/>
            <person name="Oliver B."/>
            <person name="Markow T.A."/>
            <person name="Kaufman T.C."/>
            <person name="Kellis M."/>
            <person name="Gelbart W."/>
            <person name="Iyer V.N."/>
            <person name="Pollard D.A."/>
            <person name="Sackton T.B."/>
            <person name="Larracuente A.M."/>
            <person name="Singh N.D."/>
            <person name="Abad J.P."/>
            <person name="Abt D.N."/>
            <person name="Adryan B."/>
            <person name="Aguade M."/>
            <person name="Akashi H."/>
            <person name="Anderson W.W."/>
            <person name="Aquadro C.F."/>
            <person name="Ardell D.H."/>
            <person name="Arguello R."/>
            <person name="Artieri C.G."/>
            <person name="Barbash D.A."/>
            <person name="Barker D."/>
            <person name="Barsanti P."/>
            <person name="Batterham P."/>
            <person name="Batzoglou S."/>
            <person name="Begun D."/>
            <person name="Bhutkar A."/>
            <person name="Blanco E."/>
            <person name="Bosak S.A."/>
            <person name="Bradley R.K."/>
            <person name="Brand A.D."/>
            <person name="Brent M.R."/>
            <person name="Brooks A.N."/>
            <person name="Brown R.H."/>
            <person name="Butlin R.K."/>
            <person name="Caggese C."/>
            <person name="Calvi B.R."/>
            <person name="Bernardo de Carvalho A."/>
            <person name="Caspi A."/>
            <person name="Castrezana S."/>
            <person name="Celniker S.E."/>
            <person name="Chang J.L."/>
            <person name="Chapple C."/>
            <person name="Chatterji S."/>
            <person name="Chinwalla A."/>
            <person name="Civetta A."/>
            <person name="Clifton S.W."/>
            <person name="Comeron J.M."/>
            <person name="Costello J.C."/>
            <person name="Coyne J.A."/>
            <person name="Daub J."/>
            <person name="David R.G."/>
            <person name="Delcher A.L."/>
            <person name="Delehaunty K."/>
            <person name="Do C.B."/>
            <person name="Ebling H."/>
            <person name="Edwards K."/>
            <person name="Eickbush T."/>
            <person name="Evans J.D."/>
            <person name="Filipski A."/>
            <person name="Findeiss S."/>
            <person name="Freyhult E."/>
            <person name="Fulton L."/>
            <person name="Fulton R."/>
            <person name="Garcia A.C."/>
            <person name="Gardiner A."/>
            <person name="Garfield D.A."/>
            <person name="Garvin B.E."/>
            <person name="Gibson G."/>
            <person name="Gilbert D."/>
            <person name="Gnerre S."/>
            <person name="Godfrey J."/>
            <person name="Good R."/>
            <person name="Gotea V."/>
            <person name="Gravely B."/>
            <person name="Greenberg A.J."/>
            <person name="Griffiths-Jones S."/>
            <person name="Gross S."/>
            <person name="Guigo R."/>
            <person name="Gustafson E.A."/>
            <person name="Haerty W."/>
            <person name="Hahn M.W."/>
            <person name="Halligan D.L."/>
            <person name="Halpern A.L."/>
            <person name="Halter G.M."/>
            <person name="Han M.V."/>
            <person name="Heger A."/>
            <person name="Hillier L."/>
            <person name="Hinrichs A.S."/>
            <person name="Holmes I."/>
            <person name="Hoskins R.A."/>
            <person name="Hubisz M.J."/>
            <person name="Hultmark D."/>
            <person name="Huntley M.A."/>
            <person name="Jaffe D.B."/>
            <person name="Jagadeeshan S."/>
            <person name="Jeck W.R."/>
            <person name="Johnson J."/>
            <person name="Jones C.D."/>
            <person name="Jordan W.C."/>
            <person name="Karpen G.H."/>
            <person name="Kataoka E."/>
            <person name="Keightley P.D."/>
            <person name="Kheradpour P."/>
            <person name="Kirkness E.F."/>
            <person name="Koerich L.B."/>
            <person name="Kristiansen K."/>
            <person name="Kudrna D."/>
            <person name="Kulathinal R.J."/>
            <person name="Kumar S."/>
            <person name="Kwok R."/>
            <person name="Lander E."/>
            <person name="Langley C.H."/>
            <person name="Lapoint R."/>
            <person name="Lazzaro B.P."/>
            <person name="Lee S.J."/>
            <person name="Levesque L."/>
            <person name="Li R."/>
            <person name="Lin C.F."/>
            <person name="Lin M.F."/>
            <person name="Lindblad-Toh K."/>
            <person name="Llopart A."/>
            <person name="Long M."/>
            <person name="Low L."/>
            <person name="Lozovsky E."/>
            <person name="Lu J."/>
            <person name="Luo M."/>
            <person name="Machado C.A."/>
            <person name="Makalowski W."/>
            <person name="Marzo M."/>
            <person name="Matsuda M."/>
            <person name="Matzkin L."/>
            <person name="McAllister B."/>
            <person name="McBride C.S."/>
            <person name="McKernan B."/>
            <person name="McKernan K."/>
            <person name="Mendez-Lago M."/>
            <person name="Minx P."/>
            <person name="Mollenhauer M.U."/>
            <person name="Montooth K."/>
            <person name="Mount S.M."/>
            <person name="Mu X."/>
            <person name="Myers E."/>
            <person name="Negre B."/>
            <person name="Newfeld S."/>
            <person name="Nielsen R."/>
            <person name="Noor M.A."/>
            <person name="O'Grady P."/>
            <person name="Pachter L."/>
            <person name="Papaceit M."/>
            <person name="Parisi M.J."/>
            <person name="Parisi M."/>
            <person name="Parts L."/>
            <person name="Pedersen J.S."/>
            <person name="Pesole G."/>
            <person name="Phillippy A.M."/>
            <person name="Ponting C.P."/>
            <person name="Pop M."/>
            <person name="Porcelli D."/>
            <person name="Powell J.R."/>
            <person name="Prohaska S."/>
            <person name="Pruitt K."/>
            <person name="Puig M."/>
            <person name="Quesneville H."/>
            <person name="Ram K.R."/>
            <person name="Rand D."/>
            <person name="Rasmussen M.D."/>
            <person name="Reed L.K."/>
            <person name="Reenan R."/>
            <person name="Reily A."/>
            <person name="Remington K.A."/>
            <person name="Rieger T.T."/>
            <person name="Ritchie M.G."/>
            <person name="Robin C."/>
            <person name="Rogers Y.H."/>
            <person name="Rohde C."/>
            <person name="Rozas J."/>
            <person name="Rubenfield M.J."/>
            <person name="Ruiz A."/>
            <person name="Russo S."/>
            <person name="Salzberg S.L."/>
            <person name="Sanchez-Gracia A."/>
            <person name="Saranga D.J."/>
            <person name="Sato H."/>
            <person name="Schaeffer S.W."/>
            <person name="Schatz M.C."/>
            <person name="Schlenke T."/>
            <person name="Schwartz R."/>
            <person name="Segarra C."/>
            <person name="Singh R.S."/>
            <person name="Sirot L."/>
            <person name="Sirota M."/>
            <person name="Sisneros N.B."/>
            <person name="Smith C.D."/>
            <person name="Smith T.F."/>
            <person name="Spieth J."/>
            <person name="Stage D.E."/>
            <person name="Stark A."/>
            <person name="Stephan W."/>
            <person name="Strausberg R.L."/>
            <person name="Strempel S."/>
            <person name="Sturgill D."/>
            <person name="Sutton G."/>
            <person name="Sutton G.G."/>
            <person name="Tao W."/>
            <person name="Teichmann S."/>
            <person name="Tobari Y.N."/>
            <person name="Tomimura Y."/>
            <person name="Tsolas J.M."/>
            <person name="Valente V.L."/>
            <person name="Venter E."/>
            <person name="Venter J.C."/>
            <person name="Vicario S."/>
            <person name="Vieira F.G."/>
            <person name="Vilella A.J."/>
            <person name="Villasante A."/>
            <person name="Walenz B."/>
            <person name="Wang J."/>
            <person name="Wasserman M."/>
            <person name="Watts T."/>
            <person name="Wilson D."/>
            <person name="Wilson R.K."/>
            <person name="Wing R.A."/>
            <person name="Wolfner M.F."/>
            <person name="Wong A."/>
            <person name="Wong G.K."/>
            <person name="Wu C.I."/>
            <person name="Wu G."/>
            <person name="Yamamoto D."/>
            <person name="Yang H.P."/>
            <person name="Yang S.P."/>
            <person name="Yorke J.A."/>
            <person name="Yoshida K."/>
            <person name="Zdobnov E."/>
            <person name="Zhang P."/>
            <person name="Zhang Y."/>
            <person name="Zimin A.V."/>
            <person name="Baldwin J."/>
            <person name="Abdouelleil A."/>
            <person name="Abdulkadir J."/>
            <person name="Abebe A."/>
            <person name="Abera B."/>
            <person name="Abreu J."/>
            <person name="Acer S.C."/>
            <person name="Aftuck L."/>
            <person name="Alexander A."/>
            <person name="An P."/>
            <person name="Anderson E."/>
            <person name="Anderson S."/>
            <person name="Arachi H."/>
            <person name="Azer M."/>
            <person name="Bachantsang P."/>
            <person name="Barry A."/>
            <person name="Bayul T."/>
            <person name="Berlin A."/>
            <person name="Bessette D."/>
            <person name="Bloom T."/>
            <person name="Blye J."/>
            <person name="Boguslavskiy L."/>
            <person name="Bonnet C."/>
            <person name="Boukhgalter B."/>
            <person name="Bourzgui I."/>
            <person name="Brown A."/>
            <person name="Cahill P."/>
            <person name="Channer S."/>
            <person name="Cheshatsang Y."/>
            <person name="Chuda L."/>
            <person name="Citroen M."/>
            <person name="Collymore A."/>
            <person name="Cooke P."/>
            <person name="Costello M."/>
            <person name="D'Aco K."/>
            <person name="Daza R."/>
            <person name="De Haan G."/>
            <person name="DeGray S."/>
            <person name="DeMaso C."/>
            <person name="Dhargay N."/>
            <person name="Dooley K."/>
            <person name="Dooley E."/>
            <person name="Doricent M."/>
            <person name="Dorje P."/>
            <person name="Dorjee K."/>
            <person name="Dupes A."/>
            <person name="Elong R."/>
            <person name="Falk J."/>
            <person name="Farina A."/>
            <person name="Faro S."/>
            <person name="Ferguson D."/>
            <person name="Fisher S."/>
            <person name="Foley C.D."/>
            <person name="Franke A."/>
            <person name="Friedrich D."/>
            <person name="Gadbois L."/>
            <person name="Gearin G."/>
            <person name="Gearin C.R."/>
            <person name="Giannoukos G."/>
            <person name="Goode T."/>
            <person name="Graham J."/>
            <person name="Grandbois E."/>
            <person name="Grewal S."/>
            <person name="Gyaltsen K."/>
            <person name="Hafez N."/>
            <person name="Hagos B."/>
            <person name="Hall J."/>
            <person name="Henson C."/>
            <person name="Hollinger A."/>
            <person name="Honan T."/>
            <person name="Huard M.D."/>
            <person name="Hughes L."/>
            <person name="Hurhula B."/>
            <person name="Husby M.E."/>
            <person name="Kamat A."/>
            <person name="Kanga B."/>
            <person name="Kashin S."/>
            <person name="Khazanovich D."/>
            <person name="Kisner P."/>
            <person name="Lance K."/>
            <person name="Lara M."/>
            <person name="Lee W."/>
            <person name="Lennon N."/>
            <person name="Letendre F."/>
            <person name="LeVine R."/>
            <person name="Lipovsky A."/>
            <person name="Liu X."/>
            <person name="Liu J."/>
            <person name="Liu S."/>
            <person name="Lokyitsang T."/>
            <person name="Lokyitsang Y."/>
            <person name="Lubonja R."/>
            <person name="Lui A."/>
            <person name="MacDonald P."/>
            <person name="Magnisalis V."/>
            <person name="Maru K."/>
            <person name="Matthews C."/>
            <person name="McCusker W."/>
            <person name="McDonough S."/>
            <person name="Mehta T."/>
            <person name="Meldrim J."/>
            <person name="Meneus L."/>
            <person name="Mihai O."/>
            <person name="Mihalev A."/>
            <person name="Mihova T."/>
            <person name="Mittelman R."/>
            <person name="Mlenga V."/>
            <person name="Montmayeur A."/>
            <person name="Mulrain L."/>
            <person name="Navidi A."/>
            <person name="Naylor J."/>
            <person name="Negash T."/>
            <person name="Nguyen T."/>
            <person name="Nguyen N."/>
            <person name="Nicol R."/>
            <person name="Norbu C."/>
            <person name="Norbu N."/>
            <person name="Novod N."/>
            <person name="O'Neill B."/>
            <person name="Osman S."/>
            <person name="Markiewicz E."/>
            <person name="Oyono O.L."/>
            <person name="Patti C."/>
            <person name="Phunkhang P."/>
            <person name="Pierre F."/>
            <person name="Priest M."/>
            <person name="Raghuraman S."/>
            <person name="Rege F."/>
            <person name="Reyes R."/>
            <person name="Rise C."/>
            <person name="Rogov P."/>
            <person name="Ross K."/>
            <person name="Ryan E."/>
            <person name="Settipalli S."/>
            <person name="Shea T."/>
            <person name="Sherpa N."/>
            <person name="Shi L."/>
            <person name="Shih D."/>
            <person name="Sparrow T."/>
            <person name="Spaulding J."/>
            <person name="Stalker J."/>
            <person name="Stange-Thomann N."/>
            <person name="Stavropoulos S."/>
            <person name="Stone C."/>
            <person name="Strader C."/>
            <person name="Tesfaye S."/>
            <person name="Thomson T."/>
            <person name="Thoulutsang Y."/>
            <person name="Thoulutsang D."/>
            <person name="Topham K."/>
            <person name="Topping I."/>
            <person name="Tsamla T."/>
            <person name="Vassiliev H."/>
            <person name="Vo A."/>
            <person name="Wangchuk T."/>
            <person name="Wangdi T."/>
            <person name="Weiand M."/>
            <person name="Wilkinson J."/>
            <person name="Wilson A."/>
            <person name="Yadav S."/>
            <person name="Young G."/>
            <person name="Yu Q."/>
            <person name="Zembek L."/>
            <person name="Zhong D."/>
            <person name="Zimmer A."/>
            <person name="Zwirko Z."/>
            <person name="Jaffe D.B."/>
            <person name="Alvarez P."/>
            <person name="Brockman W."/>
            <person name="Butler J."/>
            <person name="Chin C."/>
            <person name="Gnerre S."/>
            <person name="Grabherr M."/>
            <person name="Kleber M."/>
            <person name="Mauceli E."/>
            <person name="MacCallum I."/>
        </authorList>
    </citation>
    <scope>NUCLEOTIDE SEQUENCE [LARGE SCALE GENOMIC DNA]</scope>
    <source>
        <strain evidence="12">Tucson 14030-0811.24</strain>
    </source>
</reference>
<comment type="similarity">
    <text evidence="1 7">Belongs to the peptidase A1 family.</text>
</comment>
<keyword evidence="8" id="KW-0812">Transmembrane</keyword>
<dbReference type="GO" id="GO:0005764">
    <property type="term" value="C:lysosome"/>
    <property type="evidence" value="ECO:0007669"/>
    <property type="project" value="TreeGrafter"/>
</dbReference>
<dbReference type="InterPro" id="IPR001969">
    <property type="entry name" value="Aspartic_peptidase_AS"/>
</dbReference>
<evidence type="ECO:0000313" key="11">
    <source>
        <dbReference type="EMBL" id="EDW80652.1"/>
    </source>
</evidence>
<accession>B4N9T7</accession>
<evidence type="ECO:0000256" key="1">
    <source>
        <dbReference type="ARBA" id="ARBA00007447"/>
    </source>
</evidence>
<name>B4N9T7_DROWI</name>
<evidence type="ECO:0000256" key="5">
    <source>
        <dbReference type="PIRSR" id="PIRSR601461-1"/>
    </source>
</evidence>
<keyword evidence="8" id="KW-1133">Transmembrane helix</keyword>
<dbReference type="FunFam" id="2.40.70.10:FF:000115">
    <property type="entry name" value="Lysosomal aspartic protease"/>
    <property type="match status" value="1"/>
</dbReference>